<dbReference type="SUPFAM" id="SSF46458">
    <property type="entry name" value="Globin-like"/>
    <property type="match status" value="1"/>
</dbReference>
<evidence type="ECO:0000256" key="2">
    <source>
        <dbReference type="ARBA" id="ARBA00022617"/>
    </source>
</evidence>
<dbReference type="Pfam" id="PF01152">
    <property type="entry name" value="Bac_globin"/>
    <property type="match status" value="1"/>
</dbReference>
<name>A0ABW7H552_9BURK</name>
<feature type="signal peptide" evidence="5">
    <location>
        <begin position="1"/>
        <end position="33"/>
    </location>
</feature>
<dbReference type="InterPro" id="IPR009050">
    <property type="entry name" value="Globin-like_sf"/>
</dbReference>
<evidence type="ECO:0000256" key="1">
    <source>
        <dbReference type="ARBA" id="ARBA00022448"/>
    </source>
</evidence>
<proteinExistence type="predicted"/>
<keyword evidence="7" id="KW-1185">Reference proteome</keyword>
<reference evidence="6 7" key="1">
    <citation type="submission" date="2024-08" db="EMBL/GenBank/DDBJ databases">
        <authorList>
            <person name="Lu H."/>
        </authorList>
    </citation>
    <scope>NUCLEOTIDE SEQUENCE [LARGE SCALE GENOMIC DNA]</scope>
    <source>
        <strain evidence="6 7">BYS87W</strain>
    </source>
</reference>
<keyword evidence="2" id="KW-0349">Heme</keyword>
<evidence type="ECO:0000256" key="3">
    <source>
        <dbReference type="ARBA" id="ARBA00022723"/>
    </source>
</evidence>
<dbReference type="Proteomes" id="UP001606303">
    <property type="component" value="Unassembled WGS sequence"/>
</dbReference>
<organism evidence="6 7">
    <name type="scientific">Pelomonas baiyunensis</name>
    <dbReference type="NCBI Taxonomy" id="3299026"/>
    <lineage>
        <taxon>Bacteria</taxon>
        <taxon>Pseudomonadati</taxon>
        <taxon>Pseudomonadota</taxon>
        <taxon>Betaproteobacteria</taxon>
        <taxon>Burkholderiales</taxon>
        <taxon>Sphaerotilaceae</taxon>
        <taxon>Roseateles</taxon>
    </lineage>
</organism>
<keyword evidence="1" id="KW-0813">Transport</keyword>
<gene>
    <name evidence="6" type="ORF">ACG01O_21580</name>
</gene>
<keyword evidence="5" id="KW-0732">Signal</keyword>
<evidence type="ECO:0000313" key="7">
    <source>
        <dbReference type="Proteomes" id="UP001606303"/>
    </source>
</evidence>
<protein>
    <submittedName>
        <fullName evidence="6">Group 1 truncated hemoglobin</fullName>
    </submittedName>
</protein>
<evidence type="ECO:0000256" key="5">
    <source>
        <dbReference type="SAM" id="SignalP"/>
    </source>
</evidence>
<keyword evidence="4" id="KW-0408">Iron</keyword>
<sequence>MLVNPFPAVRRVSLCAGLAAWAAVAGWTPAAAASDDATGAQSGTRPRVVVPGAAPLPADDQLFQALGGVERIRRFTDDFYDRMLNDARIARYFEGIRKDALQRALADYFCVVAGGPCTYEGVNMKDAHAHLGIDRAAFNALVENLQAALDAAQVPFSIQNRFLARMAHFHRDIVTR</sequence>
<evidence type="ECO:0000313" key="6">
    <source>
        <dbReference type="EMBL" id="MFG6469224.1"/>
    </source>
</evidence>
<evidence type="ECO:0000256" key="4">
    <source>
        <dbReference type="ARBA" id="ARBA00023004"/>
    </source>
</evidence>
<dbReference type="RefSeq" id="WP_394387606.1">
    <property type="nucleotide sequence ID" value="NZ_JBIGIB010000008.1"/>
</dbReference>
<dbReference type="EMBL" id="JBIGIB010000008">
    <property type="protein sequence ID" value="MFG6469224.1"/>
    <property type="molecule type" value="Genomic_DNA"/>
</dbReference>
<comment type="caution">
    <text evidence="6">The sequence shown here is derived from an EMBL/GenBank/DDBJ whole genome shotgun (WGS) entry which is preliminary data.</text>
</comment>
<feature type="chain" id="PRO_5045498854" evidence="5">
    <location>
        <begin position="34"/>
        <end position="176"/>
    </location>
</feature>
<dbReference type="Gene3D" id="1.10.490.10">
    <property type="entry name" value="Globins"/>
    <property type="match status" value="1"/>
</dbReference>
<dbReference type="InterPro" id="IPR012292">
    <property type="entry name" value="Globin/Proto"/>
</dbReference>
<accession>A0ABW7H552</accession>
<dbReference type="InterPro" id="IPR001486">
    <property type="entry name" value="Hemoglobin_trunc"/>
</dbReference>
<dbReference type="CDD" id="cd00454">
    <property type="entry name" value="TrHb1_N"/>
    <property type="match status" value="1"/>
</dbReference>
<keyword evidence="3" id="KW-0479">Metal-binding</keyword>